<comment type="caution">
    <text evidence="4">The sequence shown here is derived from an EMBL/GenBank/DDBJ whole genome shotgun (WGS) entry which is preliminary data.</text>
</comment>
<dbReference type="Pfam" id="PF02810">
    <property type="entry name" value="SEC-C"/>
    <property type="match status" value="1"/>
</dbReference>
<dbReference type="PANTHER" id="PTHR33747">
    <property type="entry name" value="UPF0225 PROTEIN SCO1677"/>
    <property type="match status" value="1"/>
</dbReference>
<evidence type="ECO:0000256" key="2">
    <source>
        <dbReference type="HAMAP-Rule" id="MF_00612"/>
    </source>
</evidence>
<dbReference type="HAMAP" id="MF_00612">
    <property type="entry name" value="UPF0225"/>
    <property type="match status" value="1"/>
</dbReference>
<proteinExistence type="inferred from homology"/>
<organism evidence="4 5">
    <name type="scientific">Methylotenera mobilis</name>
    <dbReference type="NCBI Taxonomy" id="359408"/>
    <lineage>
        <taxon>Bacteria</taxon>
        <taxon>Pseudomonadati</taxon>
        <taxon>Pseudomonadota</taxon>
        <taxon>Betaproteobacteria</taxon>
        <taxon>Nitrosomonadales</taxon>
        <taxon>Methylophilaceae</taxon>
        <taxon>Methylotenera</taxon>
    </lineage>
</organism>
<dbReference type="InterPro" id="IPR048469">
    <property type="entry name" value="YchJ-like_M"/>
</dbReference>
<dbReference type="AlphaFoldDB" id="A0A351RCI9"/>
<evidence type="ECO:0000256" key="1">
    <source>
        <dbReference type="ARBA" id="ARBA00010839"/>
    </source>
</evidence>
<dbReference type="STRING" id="1132855.GCA_000384255_01191"/>
<evidence type="ECO:0000313" key="4">
    <source>
        <dbReference type="EMBL" id="HBA09760.1"/>
    </source>
</evidence>
<reference evidence="4 5" key="1">
    <citation type="journal article" date="2018" name="Nat. Biotechnol.">
        <title>A standardized bacterial taxonomy based on genome phylogeny substantially revises the tree of life.</title>
        <authorList>
            <person name="Parks D.H."/>
            <person name="Chuvochina M."/>
            <person name="Waite D.W."/>
            <person name="Rinke C."/>
            <person name="Skarshewski A."/>
            <person name="Chaumeil P.A."/>
            <person name="Hugenholtz P."/>
        </authorList>
    </citation>
    <scope>NUCLEOTIDE SEQUENCE [LARGE SCALE GENOMIC DNA]</scope>
    <source>
        <strain evidence="4">UBA9958</strain>
    </source>
</reference>
<name>A0A351RCI9_9PROT</name>
<evidence type="ECO:0000313" key="5">
    <source>
        <dbReference type="Proteomes" id="UP000264313"/>
    </source>
</evidence>
<gene>
    <name evidence="4" type="ORF">DCW48_09590</name>
</gene>
<dbReference type="InterPro" id="IPR032710">
    <property type="entry name" value="NTF2-like_dom_sf"/>
</dbReference>
<dbReference type="EMBL" id="DNAA01000226">
    <property type="protein sequence ID" value="HBA09760.1"/>
    <property type="molecule type" value="Genomic_DNA"/>
</dbReference>
<accession>A0A351RCI9</accession>
<sequence>MSECPCGSGNAYQACCEQYHLGIAAPNAEALMRSRYSAYVLKLEAYLLTTWHPDTRPADLNLNQDPLKWLGLQVKKYKKIDENHAVVEFVARYKHADNLSGRAERLHETSQFERIHANWYYLNGDHQ</sequence>
<comment type="similarity">
    <text evidence="1 2">Belongs to the UPF0225 family.</text>
</comment>
<protein>
    <recommendedName>
        <fullName evidence="2">UPF0225 protein DCW48_09590</fullName>
    </recommendedName>
</protein>
<dbReference type="SUPFAM" id="SSF54427">
    <property type="entry name" value="NTF2-like"/>
    <property type="match status" value="1"/>
</dbReference>
<dbReference type="InterPro" id="IPR004027">
    <property type="entry name" value="SEC_C_motif"/>
</dbReference>
<dbReference type="Proteomes" id="UP000264313">
    <property type="component" value="Unassembled WGS sequence"/>
</dbReference>
<dbReference type="Gene3D" id="3.10.450.50">
    <property type="match status" value="1"/>
</dbReference>
<feature type="domain" description="YchJ-like middle NTF2-like" evidence="3">
    <location>
        <begin position="27"/>
        <end position="124"/>
    </location>
</feature>
<dbReference type="Pfam" id="PF17775">
    <property type="entry name" value="YchJ_M-like"/>
    <property type="match status" value="1"/>
</dbReference>
<dbReference type="PANTHER" id="PTHR33747:SF1">
    <property type="entry name" value="ADENYLATE CYCLASE-ASSOCIATED CAP C-TERMINAL DOMAIN-CONTAINING PROTEIN"/>
    <property type="match status" value="1"/>
</dbReference>
<evidence type="ECO:0000259" key="3">
    <source>
        <dbReference type="Pfam" id="PF17775"/>
    </source>
</evidence>
<dbReference type="InterPro" id="IPR023006">
    <property type="entry name" value="YchJ-like"/>
</dbReference>